<gene>
    <name evidence="1" type="ORF">CAL26_21245</name>
</gene>
<evidence type="ECO:0000313" key="1">
    <source>
        <dbReference type="EMBL" id="OZI20083.1"/>
    </source>
</evidence>
<evidence type="ECO:0000313" key="2">
    <source>
        <dbReference type="Proteomes" id="UP000216857"/>
    </source>
</evidence>
<name>A0A261R6V2_9BORD</name>
<comment type="caution">
    <text evidence="1">The sequence shown here is derived from an EMBL/GenBank/DDBJ whole genome shotgun (WGS) entry which is preliminary data.</text>
</comment>
<keyword evidence="2" id="KW-1185">Reference proteome</keyword>
<dbReference type="AlphaFoldDB" id="A0A261R6V2"/>
<organism evidence="1 2">
    <name type="scientific">Bordetella genomosp. 9</name>
    <dbReference type="NCBI Taxonomy" id="1416803"/>
    <lineage>
        <taxon>Bacteria</taxon>
        <taxon>Pseudomonadati</taxon>
        <taxon>Pseudomonadota</taxon>
        <taxon>Betaproteobacteria</taxon>
        <taxon>Burkholderiales</taxon>
        <taxon>Alcaligenaceae</taxon>
        <taxon>Bordetella</taxon>
    </lineage>
</organism>
<reference evidence="1" key="1">
    <citation type="submission" date="2017-05" db="EMBL/GenBank/DDBJ databases">
        <title>Complete and WGS of Bordetella genogroups.</title>
        <authorList>
            <person name="Spilker T."/>
            <person name="Lipuma J."/>
        </authorList>
    </citation>
    <scope>NUCLEOTIDE SEQUENCE</scope>
    <source>
        <strain evidence="1">AU21707</strain>
    </source>
</reference>
<sequence length="59" mass="6864">MKMYRVIVREVVAYEVIVEAHDEADAEEQAFEAVVQGEADDMGVQDRYVHYVHFEEEST</sequence>
<accession>A0A261R6V2</accession>
<dbReference type="EMBL" id="NEVJ01000003">
    <property type="protein sequence ID" value="OZI20083.1"/>
    <property type="molecule type" value="Genomic_DNA"/>
</dbReference>
<proteinExistence type="predicted"/>
<dbReference type="Proteomes" id="UP000216857">
    <property type="component" value="Unassembled WGS sequence"/>
</dbReference>
<dbReference type="RefSeq" id="WP_094848696.1">
    <property type="nucleotide sequence ID" value="NZ_NEVJ01000003.1"/>
</dbReference>
<protein>
    <submittedName>
        <fullName evidence="1">Uncharacterized protein</fullName>
    </submittedName>
</protein>